<evidence type="ECO:0000313" key="4">
    <source>
        <dbReference type="Proteomes" id="UP000594262"/>
    </source>
</evidence>
<dbReference type="Proteomes" id="UP000594262">
    <property type="component" value="Unplaced"/>
</dbReference>
<dbReference type="OrthoDB" id="414267at2759"/>
<dbReference type="SMART" id="SM00355">
    <property type="entry name" value="ZnF_C2H2"/>
    <property type="match status" value="2"/>
</dbReference>
<keyword evidence="4" id="KW-1185">Reference proteome</keyword>
<evidence type="ECO:0000313" key="3">
    <source>
        <dbReference type="EnsemblMetazoa" id="CLYHEMP022428.1"/>
    </source>
</evidence>
<reference evidence="3" key="1">
    <citation type="submission" date="2021-01" db="UniProtKB">
        <authorList>
            <consortium name="EnsemblMetazoa"/>
        </authorList>
    </citation>
    <scope>IDENTIFICATION</scope>
</reference>
<dbReference type="PANTHER" id="PTHR33936">
    <property type="entry name" value="PROTEIN CBG17840"/>
    <property type="match status" value="1"/>
</dbReference>
<dbReference type="PROSITE" id="PS00028">
    <property type="entry name" value="ZINC_FINGER_C2H2_1"/>
    <property type="match status" value="1"/>
</dbReference>
<dbReference type="PANTHER" id="PTHR33936:SF25">
    <property type="entry name" value="C2H2-TYPE DOMAIN-CONTAINING PROTEIN"/>
    <property type="match status" value="1"/>
</dbReference>
<organism evidence="3 4">
    <name type="scientific">Clytia hemisphaerica</name>
    <dbReference type="NCBI Taxonomy" id="252671"/>
    <lineage>
        <taxon>Eukaryota</taxon>
        <taxon>Metazoa</taxon>
        <taxon>Cnidaria</taxon>
        <taxon>Hydrozoa</taxon>
        <taxon>Hydroidolina</taxon>
        <taxon>Leptothecata</taxon>
        <taxon>Obeliida</taxon>
        <taxon>Clytiidae</taxon>
        <taxon>Clytia</taxon>
    </lineage>
</organism>
<protein>
    <recommendedName>
        <fullName evidence="2">C2H2-type domain-containing protein</fullName>
    </recommendedName>
</protein>
<keyword evidence="1" id="KW-0862">Zinc</keyword>
<dbReference type="GeneID" id="136802253"/>
<proteinExistence type="predicted"/>
<sequence length="293" mass="34485">MDEGDARLNDLVTVSIEVHCPEQEHSFTKAKIHHDVTKEIESTVINNSEDKSGKNLCPFCVTGFARLRDLRTHVTRKHSDMPMPENLNTGKTKCLECNARFCRTTELISHLKSEHKMEFQIETLAFQNIEEFEKWKDDFEKRNQCSYTTYGSKQKSCTYQTYRCSRSGWYRTKITEDDQRQRKMKTSGTSKIGNNCTSTIKVQDKEDGTIEATINMTHYSHDVDIQHASRKVRDYNIQQGTTDYIYPEGNDRRRIHGRKRPYKRRVTPAQREEFNNMKHEIQFKLLKIQELVE</sequence>
<dbReference type="PROSITE" id="PS50157">
    <property type="entry name" value="ZINC_FINGER_C2H2_2"/>
    <property type="match status" value="1"/>
</dbReference>
<dbReference type="InterPro" id="IPR013087">
    <property type="entry name" value="Znf_C2H2_type"/>
</dbReference>
<evidence type="ECO:0000256" key="1">
    <source>
        <dbReference type="PROSITE-ProRule" id="PRU00042"/>
    </source>
</evidence>
<dbReference type="RefSeq" id="XP_066915070.1">
    <property type="nucleotide sequence ID" value="XM_067058969.1"/>
</dbReference>
<name>A0A7M5XFG9_9CNID</name>
<dbReference type="InterPro" id="IPR052797">
    <property type="entry name" value="RegFact_GeneExpr_CellDeath"/>
</dbReference>
<evidence type="ECO:0000259" key="2">
    <source>
        <dbReference type="PROSITE" id="PS50157"/>
    </source>
</evidence>
<feature type="domain" description="C2H2-type" evidence="2">
    <location>
        <begin position="92"/>
        <end position="120"/>
    </location>
</feature>
<dbReference type="AlphaFoldDB" id="A0A7M5XFG9"/>
<keyword evidence="1" id="KW-0863">Zinc-finger</keyword>
<keyword evidence="1" id="KW-0479">Metal-binding</keyword>
<accession>A0A7M5XFG9</accession>
<dbReference type="EnsemblMetazoa" id="CLYHEMT022428.1">
    <property type="protein sequence ID" value="CLYHEMP022428.1"/>
    <property type="gene ID" value="CLYHEMG022428"/>
</dbReference>
<dbReference type="GO" id="GO:0008270">
    <property type="term" value="F:zinc ion binding"/>
    <property type="evidence" value="ECO:0007669"/>
    <property type="project" value="UniProtKB-KW"/>
</dbReference>
<dbReference type="Gene3D" id="3.30.160.60">
    <property type="entry name" value="Classic Zinc Finger"/>
    <property type="match status" value="1"/>
</dbReference>